<organism evidence="1 2">
    <name type="scientific">Methylopila turkensis</name>
    <dbReference type="NCBI Taxonomy" id="1437816"/>
    <lineage>
        <taxon>Bacteria</taxon>
        <taxon>Pseudomonadati</taxon>
        <taxon>Pseudomonadota</taxon>
        <taxon>Alphaproteobacteria</taxon>
        <taxon>Hyphomicrobiales</taxon>
        <taxon>Methylopilaceae</taxon>
        <taxon>Methylopila</taxon>
    </lineage>
</organism>
<dbReference type="Proteomes" id="UP001143309">
    <property type="component" value="Unassembled WGS sequence"/>
</dbReference>
<gene>
    <name evidence="1" type="ORF">GCM10008174_14240</name>
</gene>
<reference evidence="1" key="1">
    <citation type="journal article" date="2014" name="Int. J. Syst. Evol. Microbiol.">
        <title>Complete genome sequence of Corynebacterium casei LMG S-19264T (=DSM 44701T), isolated from a smear-ripened cheese.</title>
        <authorList>
            <consortium name="US DOE Joint Genome Institute (JGI-PGF)"/>
            <person name="Walter F."/>
            <person name="Albersmeier A."/>
            <person name="Kalinowski J."/>
            <person name="Ruckert C."/>
        </authorList>
    </citation>
    <scope>NUCLEOTIDE SEQUENCE</scope>
    <source>
        <strain evidence="1">VKM B-2748</strain>
    </source>
</reference>
<sequence length="416" mass="45607">MTSVDYLIPVYGQSYALGLIDSDDRPYNEEAKHPDRLLMPGAPGYVFPADRAFDSYEPLVERRRDELYGAAVSETICSECGHQIVVGLEKRGDVSSRIVMAVVGRGGRAFKTFVEGGLYFAQLTTLVERCHRVSAAQGRRLIVPAIVFLQGQAEHKTGTRHWTRLRQVLQLQEAFEDVVRSITGQSRSVPMFHTDPGNTAPPGADGWAFPDVAMAAEQAGRLSPLKHVNAGAMYAIQHTLSGKGGHPTVMGYRMLGAQIGNAISRRMAGLGHVATSVETWRMFDARTALVQLRTPDQTFAAVDWTNAIVKFKEPYGLGSGGGWTARDGESIRGGLPLTVESVLHGPEFQDSLSPDTIVLRFSREIIGAPELAYATTVTHRRHHHGRGRGVIRSSGNPMRLDNAWPVHNWLHPIVLS</sequence>
<evidence type="ECO:0000313" key="2">
    <source>
        <dbReference type="Proteomes" id="UP001143309"/>
    </source>
</evidence>
<keyword evidence="2" id="KW-1185">Reference proteome</keyword>
<reference evidence="1" key="2">
    <citation type="submission" date="2023-01" db="EMBL/GenBank/DDBJ databases">
        <authorList>
            <person name="Sun Q."/>
            <person name="Evtushenko L."/>
        </authorList>
    </citation>
    <scope>NUCLEOTIDE SEQUENCE</scope>
    <source>
        <strain evidence="1">VKM B-2748</strain>
    </source>
</reference>
<dbReference type="EMBL" id="BSFL01000002">
    <property type="protein sequence ID" value="GLK79683.1"/>
    <property type="molecule type" value="Genomic_DNA"/>
</dbReference>
<dbReference type="RefSeq" id="WP_271200183.1">
    <property type="nucleotide sequence ID" value="NZ_BSFL01000002.1"/>
</dbReference>
<protein>
    <submittedName>
        <fullName evidence="1">Uncharacterized protein</fullName>
    </submittedName>
</protein>
<name>A0A9W6JNV9_9HYPH</name>
<proteinExistence type="predicted"/>
<accession>A0A9W6JNV9</accession>
<dbReference type="AlphaFoldDB" id="A0A9W6JNV9"/>
<dbReference type="SUPFAM" id="SSF52266">
    <property type="entry name" value="SGNH hydrolase"/>
    <property type="match status" value="1"/>
</dbReference>
<evidence type="ECO:0000313" key="1">
    <source>
        <dbReference type="EMBL" id="GLK79683.1"/>
    </source>
</evidence>
<comment type="caution">
    <text evidence="1">The sequence shown here is derived from an EMBL/GenBank/DDBJ whole genome shotgun (WGS) entry which is preliminary data.</text>
</comment>